<dbReference type="PANTHER" id="PTHR43292:SF4">
    <property type="entry name" value="ACYL-COA DEHYDROGENASE FADE34"/>
    <property type="match status" value="1"/>
</dbReference>
<name>A0ABV8H1C6_9BACI</name>
<dbReference type="Gene3D" id="1.20.140.10">
    <property type="entry name" value="Butyryl-CoA Dehydrogenase, subunit A, domain 3"/>
    <property type="match status" value="1"/>
</dbReference>
<evidence type="ECO:0000259" key="9">
    <source>
        <dbReference type="Pfam" id="PF02771"/>
    </source>
</evidence>
<evidence type="ECO:0000313" key="10">
    <source>
        <dbReference type="EMBL" id="MFC4024061.1"/>
    </source>
</evidence>
<organism evidence="10 11">
    <name type="scientific">Oceanobacillus longus</name>
    <dbReference type="NCBI Taxonomy" id="930120"/>
    <lineage>
        <taxon>Bacteria</taxon>
        <taxon>Bacillati</taxon>
        <taxon>Bacillota</taxon>
        <taxon>Bacilli</taxon>
        <taxon>Bacillales</taxon>
        <taxon>Bacillaceae</taxon>
        <taxon>Oceanobacillus</taxon>
    </lineage>
</organism>
<feature type="domain" description="Acyl-CoA oxidase/dehydrogenase middle" evidence="8">
    <location>
        <begin position="129"/>
        <end position="206"/>
    </location>
</feature>
<dbReference type="Gene3D" id="1.10.540.10">
    <property type="entry name" value="Acyl-CoA dehydrogenase/oxidase, N-terminal domain"/>
    <property type="match status" value="1"/>
</dbReference>
<evidence type="ECO:0000256" key="3">
    <source>
        <dbReference type="ARBA" id="ARBA00022630"/>
    </source>
</evidence>
<keyword evidence="11" id="KW-1185">Reference proteome</keyword>
<dbReference type="PANTHER" id="PTHR43292">
    <property type="entry name" value="ACYL-COA DEHYDROGENASE"/>
    <property type="match status" value="1"/>
</dbReference>
<comment type="caution">
    <text evidence="10">The sequence shown here is derived from an EMBL/GenBank/DDBJ whole genome shotgun (WGS) entry which is preliminary data.</text>
</comment>
<keyword evidence="3 6" id="KW-0285">Flavoprotein</keyword>
<evidence type="ECO:0000259" key="8">
    <source>
        <dbReference type="Pfam" id="PF02770"/>
    </source>
</evidence>
<dbReference type="InterPro" id="IPR013786">
    <property type="entry name" value="AcylCoA_DH/ox_N"/>
</dbReference>
<dbReference type="InterPro" id="IPR009100">
    <property type="entry name" value="AcylCoA_DH/oxidase_NM_dom_sf"/>
</dbReference>
<dbReference type="Proteomes" id="UP001595772">
    <property type="component" value="Unassembled WGS sequence"/>
</dbReference>
<evidence type="ECO:0000256" key="2">
    <source>
        <dbReference type="ARBA" id="ARBA00009347"/>
    </source>
</evidence>
<feature type="domain" description="Acyl-CoA dehydrogenase/oxidase C-terminal" evidence="7">
    <location>
        <begin position="235"/>
        <end position="389"/>
    </location>
</feature>
<evidence type="ECO:0000313" key="11">
    <source>
        <dbReference type="Proteomes" id="UP001595772"/>
    </source>
</evidence>
<accession>A0ABV8H1C6</accession>
<evidence type="ECO:0000256" key="6">
    <source>
        <dbReference type="RuleBase" id="RU362125"/>
    </source>
</evidence>
<dbReference type="EMBL" id="JBHSAO010000006">
    <property type="protein sequence ID" value="MFC4024061.1"/>
    <property type="molecule type" value="Genomic_DNA"/>
</dbReference>
<dbReference type="InterPro" id="IPR036250">
    <property type="entry name" value="AcylCo_DH-like_C"/>
</dbReference>
<proteinExistence type="inferred from homology"/>
<evidence type="ECO:0000256" key="4">
    <source>
        <dbReference type="ARBA" id="ARBA00022827"/>
    </source>
</evidence>
<dbReference type="SUPFAM" id="SSF56645">
    <property type="entry name" value="Acyl-CoA dehydrogenase NM domain-like"/>
    <property type="match status" value="1"/>
</dbReference>
<keyword evidence="5 6" id="KW-0560">Oxidoreductase</keyword>
<comment type="cofactor">
    <cofactor evidence="1 6">
        <name>FAD</name>
        <dbReference type="ChEBI" id="CHEBI:57692"/>
    </cofactor>
</comment>
<evidence type="ECO:0000256" key="5">
    <source>
        <dbReference type="ARBA" id="ARBA00023002"/>
    </source>
</evidence>
<dbReference type="Gene3D" id="2.40.110.10">
    <property type="entry name" value="Butyryl-CoA Dehydrogenase, subunit A, domain 2"/>
    <property type="match status" value="1"/>
</dbReference>
<comment type="similarity">
    <text evidence="2 6">Belongs to the acyl-CoA dehydrogenase family.</text>
</comment>
<protein>
    <submittedName>
        <fullName evidence="10">Acyl-CoA dehydrogenase family protein</fullName>
    </submittedName>
</protein>
<gene>
    <name evidence="10" type="ORF">ACFOUV_09665</name>
</gene>
<dbReference type="InterPro" id="IPR052161">
    <property type="entry name" value="Mycobact_Acyl-CoA_DH"/>
</dbReference>
<keyword evidence="4 6" id="KW-0274">FAD</keyword>
<dbReference type="Pfam" id="PF02771">
    <property type="entry name" value="Acyl-CoA_dh_N"/>
    <property type="match status" value="1"/>
</dbReference>
<dbReference type="RefSeq" id="WP_379496551.1">
    <property type="nucleotide sequence ID" value="NZ_JBHSAO010000006.1"/>
</dbReference>
<dbReference type="InterPro" id="IPR037069">
    <property type="entry name" value="AcylCoA_DH/ox_N_sf"/>
</dbReference>
<evidence type="ECO:0000259" key="7">
    <source>
        <dbReference type="Pfam" id="PF00441"/>
    </source>
</evidence>
<dbReference type="Pfam" id="PF02770">
    <property type="entry name" value="Acyl-CoA_dh_M"/>
    <property type="match status" value="1"/>
</dbReference>
<feature type="domain" description="Acyl-CoA dehydrogenase/oxidase N-terminal" evidence="9">
    <location>
        <begin position="6"/>
        <end position="125"/>
    </location>
</feature>
<dbReference type="SUPFAM" id="SSF47203">
    <property type="entry name" value="Acyl-CoA dehydrogenase C-terminal domain-like"/>
    <property type="match status" value="1"/>
</dbReference>
<dbReference type="InterPro" id="IPR046373">
    <property type="entry name" value="Acyl-CoA_Oxase/DH_mid-dom_sf"/>
</dbReference>
<evidence type="ECO:0000256" key="1">
    <source>
        <dbReference type="ARBA" id="ARBA00001974"/>
    </source>
</evidence>
<dbReference type="Pfam" id="PF00441">
    <property type="entry name" value="Acyl-CoA_dh_1"/>
    <property type="match status" value="1"/>
</dbReference>
<dbReference type="InterPro" id="IPR009075">
    <property type="entry name" value="AcylCo_DH/oxidase_C"/>
</dbReference>
<reference evidence="11" key="1">
    <citation type="journal article" date="2019" name="Int. J. Syst. Evol. Microbiol.">
        <title>The Global Catalogue of Microorganisms (GCM) 10K type strain sequencing project: providing services to taxonomists for standard genome sequencing and annotation.</title>
        <authorList>
            <consortium name="The Broad Institute Genomics Platform"/>
            <consortium name="The Broad Institute Genome Sequencing Center for Infectious Disease"/>
            <person name="Wu L."/>
            <person name="Ma J."/>
        </authorList>
    </citation>
    <scope>NUCLEOTIDE SEQUENCE [LARGE SCALE GENOMIC DNA]</scope>
    <source>
        <strain evidence="11">IBRC-M 10703</strain>
    </source>
</reference>
<dbReference type="InterPro" id="IPR006091">
    <property type="entry name" value="Acyl-CoA_Oxase/DH_mid-dom"/>
</dbReference>
<sequence length="397" mass="45155">MDFSFTEKEESFRDELRQWLEANLPEGWLEGKREIPEGIEEQRKFFKGWQKKLFEGNWSGISWPREYGGRGASLIEEVIYEQEMARVKAPPQINAIGVAMVGPTLLQIGTKEQKERYVHKILNGEEIWCQGYSEPNSGSDLASLQTTAVKKGDKWVINGQKIWTSVAHLADRCFVLARTKNTGKKHEGITAFLIDMEQEGVELKGIRSIDDRKDFNEVFLNDAIAYEADVVGEVNDGWRVSLILLSHERTGVARQIFQLQKTFDEVVELANTMERGGVRLIENPIIRQKIAKLKAKSRGLLLNYYRNLTNTIKRGYPGPEGSMEKLGASELGQEIYDFALSLHGSASTLWKNDALVSGEWQRHYLRSRAYTIEGGTSDIQRNIVAERVLGLPKDIKY</sequence>